<dbReference type="Proteomes" id="UP000239872">
    <property type="component" value="Unassembled WGS sequence"/>
</dbReference>
<dbReference type="PIRSF" id="PIRSF016719">
    <property type="entry name" value="UCP016719"/>
    <property type="match status" value="1"/>
</dbReference>
<gene>
    <name evidence="3" type="ORF">CJD36_021625</name>
</gene>
<keyword evidence="4" id="KW-1185">Reference proteome</keyword>
<evidence type="ECO:0000259" key="1">
    <source>
        <dbReference type="Pfam" id="PF07075"/>
    </source>
</evidence>
<dbReference type="InterPro" id="IPR008302">
    <property type="entry name" value="NamZ"/>
</dbReference>
<dbReference type="InterPro" id="IPR048502">
    <property type="entry name" value="NamZ_N"/>
</dbReference>
<dbReference type="OrthoDB" id="9801061at2"/>
<evidence type="ECO:0000259" key="2">
    <source>
        <dbReference type="Pfam" id="PF20732"/>
    </source>
</evidence>
<feature type="domain" description="Peptidoglycan beta-N-acetylmuramidase NamZ N-terminal" evidence="1">
    <location>
        <begin position="41"/>
        <end position="239"/>
    </location>
</feature>
<sequence length="389" mass="43212">MCALLLLTSFTGTSKSLFDTTIKPAAAAPANYILLLKGKNVGLIINQTSCVGDSSLLDILLVRGIKVVKIFTPEHGFRGKADAGAHVDNTIDEATHLPVVSLYGSHKKPTPDDLKDIDILVYDLQDVGVRFYTYISTLEYAMEACAEQQKQLVVLDRPNPNGFYIDGPVLKKENRSFVGMQAIPIVYAMTAGEYAKMLVGEHLFPGAATLDLQVVKCLNYDHSKKYELPIAPSPNLRNMAAIYAYPSLCLFEGTKISVGRGTAFPFQQFGSPELADKYPYTFTPQSGEGAKSPTYEGKKCFGVLVGETPGEILKQVNGRLQLKWLIDAYTAYPAKDQFFTDFFKKLTGSDDLKTQIQKGETEATIRKCWQKDLKIFKTTRKKYLLYKDF</sequence>
<reference evidence="3 4" key="1">
    <citation type="submission" date="2018-01" db="EMBL/GenBank/DDBJ databases">
        <title>A novel member of the phylum Bacteroidetes isolated from glacier ice.</title>
        <authorList>
            <person name="Liu Q."/>
            <person name="Xin Y.-H."/>
        </authorList>
    </citation>
    <scope>NUCLEOTIDE SEQUENCE [LARGE SCALE GENOMIC DNA]</scope>
    <source>
        <strain evidence="3 4">RB1R16</strain>
    </source>
</reference>
<name>A0A2S7SQK1_9BACT</name>
<dbReference type="PANTHER" id="PTHR42915:SF1">
    <property type="entry name" value="PEPTIDOGLYCAN BETA-N-ACETYLMURAMIDASE NAMZ"/>
    <property type="match status" value="1"/>
</dbReference>
<dbReference type="Gene3D" id="3.90.1150.140">
    <property type="match status" value="1"/>
</dbReference>
<dbReference type="EMBL" id="PPSL01000009">
    <property type="protein sequence ID" value="PQJ09008.1"/>
    <property type="molecule type" value="Genomic_DNA"/>
</dbReference>
<dbReference type="Pfam" id="PF07075">
    <property type="entry name" value="NamZ_N"/>
    <property type="match status" value="1"/>
</dbReference>
<dbReference type="Gene3D" id="3.40.50.12170">
    <property type="entry name" value="Uncharacterised protein PF07075, DUF1343"/>
    <property type="match status" value="1"/>
</dbReference>
<protein>
    <submittedName>
        <fullName evidence="3">DUF1343 domain-containing protein</fullName>
    </submittedName>
</protein>
<dbReference type="InterPro" id="IPR048503">
    <property type="entry name" value="NamZ_C"/>
</dbReference>
<feature type="domain" description="Peptidoglycan beta-N-acetylmuramidase NamZ C-terminal" evidence="2">
    <location>
        <begin position="244"/>
        <end position="386"/>
    </location>
</feature>
<proteinExistence type="predicted"/>
<dbReference type="AlphaFoldDB" id="A0A2S7SQK1"/>
<dbReference type="PANTHER" id="PTHR42915">
    <property type="entry name" value="HYPOTHETICAL 460 KDA PROTEIN IN FEUA-SIGW INTERGENIC REGION [PRECURSOR]"/>
    <property type="match status" value="1"/>
</dbReference>
<evidence type="ECO:0000313" key="3">
    <source>
        <dbReference type="EMBL" id="PQJ09008.1"/>
    </source>
</evidence>
<dbReference type="GO" id="GO:0033922">
    <property type="term" value="F:peptidoglycan beta-N-acetylmuramidase activity"/>
    <property type="evidence" value="ECO:0007669"/>
    <property type="project" value="InterPro"/>
</dbReference>
<accession>A0A2S7SQK1</accession>
<evidence type="ECO:0000313" key="4">
    <source>
        <dbReference type="Proteomes" id="UP000239872"/>
    </source>
</evidence>
<dbReference type="Pfam" id="PF20732">
    <property type="entry name" value="NamZ_C"/>
    <property type="match status" value="1"/>
</dbReference>
<comment type="caution">
    <text evidence="3">The sequence shown here is derived from an EMBL/GenBank/DDBJ whole genome shotgun (WGS) entry which is preliminary data.</text>
</comment>
<organism evidence="3 4">
    <name type="scientific">Flavipsychrobacter stenotrophus</name>
    <dbReference type="NCBI Taxonomy" id="2077091"/>
    <lineage>
        <taxon>Bacteria</taxon>
        <taxon>Pseudomonadati</taxon>
        <taxon>Bacteroidota</taxon>
        <taxon>Chitinophagia</taxon>
        <taxon>Chitinophagales</taxon>
        <taxon>Chitinophagaceae</taxon>
        <taxon>Flavipsychrobacter</taxon>
    </lineage>
</organism>